<evidence type="ECO:0000256" key="4">
    <source>
        <dbReference type="ARBA" id="ARBA00023163"/>
    </source>
</evidence>
<dbReference type="WBParaSite" id="TREG1_86640.2">
    <property type="protein sequence ID" value="TREG1_86640.2"/>
    <property type="gene ID" value="TREG1_86640"/>
</dbReference>
<dbReference type="GO" id="GO:0006357">
    <property type="term" value="P:regulation of transcription by RNA polymerase II"/>
    <property type="evidence" value="ECO:0007669"/>
    <property type="project" value="InterPro"/>
</dbReference>
<comment type="similarity">
    <text evidence="2 6">Belongs to the Mediator complex subunit 7 family.</text>
</comment>
<comment type="subunit">
    <text evidence="6">Component of the Mediator complex.</text>
</comment>
<evidence type="ECO:0000256" key="6">
    <source>
        <dbReference type="RuleBase" id="RU364060"/>
    </source>
</evidence>
<sequence length="281" mass="31979">MSSSDKSKPNLTSNVSLFPAPPWQLINKLFSTDTPPRPPTPPGSTAYRMFGNFYNSEDAILRSLESQGVRRVYPQTYNRKRELKKINFSILANYLDLLDIITRDPSSPKRTEKLDHLAILFINMHHLVNEYRQHQARDLLREILKYQVSVSAETVEKAEQYLARADEQLRIAANELTIPSTSVSSTSTSFNPMENLRNNLNEFGPELAPLLQTVFDETVASNPISRELQPKQESLMPPDQPLDNLLTNVSISDDGQVSSHIDMALWEFLFQTKEDSEIDVN</sequence>
<organism evidence="7 8">
    <name type="scientific">Trichobilharzia regenti</name>
    <name type="common">Nasal bird schistosome</name>
    <dbReference type="NCBI Taxonomy" id="157069"/>
    <lineage>
        <taxon>Eukaryota</taxon>
        <taxon>Metazoa</taxon>
        <taxon>Spiralia</taxon>
        <taxon>Lophotrochozoa</taxon>
        <taxon>Platyhelminthes</taxon>
        <taxon>Trematoda</taxon>
        <taxon>Digenea</taxon>
        <taxon>Strigeidida</taxon>
        <taxon>Schistosomatoidea</taxon>
        <taxon>Schistosomatidae</taxon>
        <taxon>Trichobilharzia</taxon>
    </lineage>
</organism>
<dbReference type="Pfam" id="PF05983">
    <property type="entry name" value="Med7"/>
    <property type="match status" value="1"/>
</dbReference>
<evidence type="ECO:0000313" key="7">
    <source>
        <dbReference type="Proteomes" id="UP000050795"/>
    </source>
</evidence>
<keyword evidence="5 6" id="KW-0539">Nucleus</keyword>
<proteinExistence type="inferred from homology"/>
<evidence type="ECO:0000256" key="3">
    <source>
        <dbReference type="ARBA" id="ARBA00023015"/>
    </source>
</evidence>
<dbReference type="InterPro" id="IPR009244">
    <property type="entry name" value="Mediatior_Med7"/>
</dbReference>
<keyword evidence="7" id="KW-1185">Reference proteome</keyword>
<protein>
    <recommendedName>
        <fullName evidence="6">Mediator of RNA polymerase II transcription subunit 7</fullName>
    </recommendedName>
</protein>
<comment type="subcellular location">
    <subcellularLocation>
        <location evidence="1 6">Nucleus</location>
    </subcellularLocation>
</comment>
<dbReference type="GO" id="GO:0070847">
    <property type="term" value="C:core mediator complex"/>
    <property type="evidence" value="ECO:0007669"/>
    <property type="project" value="TreeGrafter"/>
</dbReference>
<name>A0AA85KFI4_TRIRE</name>
<dbReference type="InterPro" id="IPR044888">
    <property type="entry name" value="Mediatior_Med7_sf"/>
</dbReference>
<dbReference type="WBParaSite" id="TREG1_86640.1">
    <property type="protein sequence ID" value="TREG1_86640.1"/>
    <property type="gene ID" value="TREG1_86640"/>
</dbReference>
<dbReference type="GO" id="GO:0003712">
    <property type="term" value="F:transcription coregulator activity"/>
    <property type="evidence" value="ECO:0007669"/>
    <property type="project" value="InterPro"/>
</dbReference>
<dbReference type="PANTHER" id="PTHR21428:SF11">
    <property type="entry name" value="MEDIATOR OF RNA POLYMERASE II TRANSCRIPTION SUBUNIT 7"/>
    <property type="match status" value="1"/>
</dbReference>
<dbReference type="Proteomes" id="UP000050795">
    <property type="component" value="Unassembled WGS sequence"/>
</dbReference>
<evidence type="ECO:0000256" key="5">
    <source>
        <dbReference type="ARBA" id="ARBA00023242"/>
    </source>
</evidence>
<dbReference type="SUPFAM" id="SSF140718">
    <property type="entry name" value="Mediator hinge subcomplex-like"/>
    <property type="match status" value="1"/>
</dbReference>
<evidence type="ECO:0000256" key="2">
    <source>
        <dbReference type="ARBA" id="ARBA00009994"/>
    </source>
</evidence>
<reference evidence="7" key="1">
    <citation type="submission" date="2022-06" db="EMBL/GenBank/DDBJ databases">
        <authorList>
            <person name="Berger JAMES D."/>
            <person name="Berger JAMES D."/>
        </authorList>
    </citation>
    <scope>NUCLEOTIDE SEQUENCE [LARGE SCALE GENOMIC DNA]</scope>
</reference>
<dbReference type="InterPro" id="IPR037212">
    <property type="entry name" value="Med7/Med21-like"/>
</dbReference>
<evidence type="ECO:0000256" key="1">
    <source>
        <dbReference type="ARBA" id="ARBA00004123"/>
    </source>
</evidence>
<keyword evidence="3 6" id="KW-0805">Transcription regulation</keyword>
<evidence type="ECO:0000313" key="9">
    <source>
        <dbReference type="WBParaSite" id="TREG1_86640.2"/>
    </source>
</evidence>
<evidence type="ECO:0000313" key="8">
    <source>
        <dbReference type="WBParaSite" id="TREG1_86640.1"/>
    </source>
</evidence>
<comment type="function">
    <text evidence="6">Component of the Mediator complex, a coactivator involved in the regulated transcription of nearly all RNA polymerase II-dependent genes. Mediator functions as a bridge to convey information from gene-specific regulatory proteins to the basal RNA polymerase II transcription machinery.</text>
</comment>
<accession>A0AA85KFI4</accession>
<dbReference type="AlphaFoldDB" id="A0AA85KFI4"/>
<keyword evidence="4 6" id="KW-0804">Transcription</keyword>
<keyword evidence="6" id="KW-0010">Activator</keyword>
<reference evidence="8 9" key="2">
    <citation type="submission" date="2023-11" db="UniProtKB">
        <authorList>
            <consortium name="WormBaseParasite"/>
        </authorList>
    </citation>
    <scope>IDENTIFICATION</scope>
</reference>
<dbReference type="PANTHER" id="PTHR21428">
    <property type="entry name" value="MEDIATOR OF RNA POLYMERASE II TRANSCRIPTION SUBUNIT 7"/>
    <property type="match status" value="1"/>
</dbReference>
<dbReference type="Gene3D" id="6.10.140.200">
    <property type="match status" value="1"/>
</dbReference>
<dbReference type="GO" id="GO:0016592">
    <property type="term" value="C:mediator complex"/>
    <property type="evidence" value="ECO:0007669"/>
    <property type="project" value="InterPro"/>
</dbReference>